<dbReference type="InterPro" id="IPR011766">
    <property type="entry name" value="TPP_enzyme_TPP-bd"/>
</dbReference>
<evidence type="ECO:0000256" key="13">
    <source>
        <dbReference type="ARBA" id="ARBA00048332"/>
    </source>
</evidence>
<comment type="caution">
    <text evidence="17">The sequence shown here is derived from an EMBL/GenBank/DDBJ whole genome shotgun (WGS) entry which is preliminary data.</text>
</comment>
<reference evidence="17 18" key="1">
    <citation type="submission" date="2016-02" db="EMBL/GenBank/DDBJ databases">
        <authorList>
            <person name="Wen L."/>
            <person name="He K."/>
            <person name="Yang H."/>
        </authorList>
    </citation>
    <scope>NUCLEOTIDE SEQUENCE [LARGE SCALE GENOMIC DNA]</scope>
    <source>
        <strain evidence="17 18">MJR8628A</strain>
    </source>
</reference>
<comment type="cofactor">
    <cofactor evidence="14 15">
        <name>[4Fe-4S] cluster</name>
        <dbReference type="ChEBI" id="CHEBI:49883"/>
    </cofactor>
    <text evidence="14 15">Binds 2 [4Fe-4S] clusters. In this family the first cluster has a non-standard and varying [4Fe-4S] binding motif CX(2)CX(2)CX(4-5)CP.</text>
</comment>
<comment type="function">
    <text evidence="1 14">Catalyzes the ferredoxin-dependent oxidative decarboxylation of arylpyruvates.</text>
</comment>
<dbReference type="InterPro" id="IPR017900">
    <property type="entry name" value="4Fe4S_Fe_S_CS"/>
</dbReference>
<evidence type="ECO:0000256" key="6">
    <source>
        <dbReference type="ARBA" id="ARBA00022485"/>
    </source>
</evidence>
<keyword evidence="10 14" id="KW-0408">Iron</keyword>
<keyword evidence="9 14" id="KW-0560">Oxidoreductase</keyword>
<dbReference type="InterPro" id="IPR029061">
    <property type="entry name" value="THDP-binding"/>
</dbReference>
<evidence type="ECO:0000256" key="9">
    <source>
        <dbReference type="ARBA" id="ARBA00023002"/>
    </source>
</evidence>
<comment type="subunit">
    <text evidence="2">Heterodimer of the IorA and IorB subunits.</text>
</comment>
<dbReference type="SUPFAM" id="SSF54862">
    <property type="entry name" value="4Fe-4S ferredoxins"/>
    <property type="match status" value="1"/>
</dbReference>
<organism evidence="17 18">
    <name type="scientific">Peptostreptococcus anaerobius</name>
    <dbReference type="NCBI Taxonomy" id="1261"/>
    <lineage>
        <taxon>Bacteria</taxon>
        <taxon>Bacillati</taxon>
        <taxon>Bacillota</taxon>
        <taxon>Clostridia</taxon>
        <taxon>Peptostreptococcales</taxon>
        <taxon>Peptostreptococcaceae</taxon>
        <taxon>Peptostreptococcus</taxon>
    </lineage>
</organism>
<dbReference type="RefSeq" id="WP_061101623.1">
    <property type="nucleotide sequence ID" value="NZ_CP096607.1"/>
</dbReference>
<dbReference type="PROSITE" id="PS00198">
    <property type="entry name" value="4FE4S_FER_1"/>
    <property type="match status" value="1"/>
</dbReference>
<dbReference type="InterPro" id="IPR017896">
    <property type="entry name" value="4Fe4S_Fe-S-bd"/>
</dbReference>
<evidence type="ECO:0000256" key="8">
    <source>
        <dbReference type="ARBA" id="ARBA00022982"/>
    </source>
</evidence>
<protein>
    <recommendedName>
        <fullName evidence="4 14">Indolepyruvate oxidoreductase subunit IorA</fullName>
        <shortName evidence="14">IOR</shortName>
        <ecNumber evidence="3 14">1.2.7.8</ecNumber>
    </recommendedName>
    <alternativeName>
        <fullName evidence="12 14">Indolepyruvate ferredoxin oxidoreductase subunit alpha</fullName>
    </alternativeName>
</protein>
<keyword evidence="17" id="KW-0670">Pyruvate</keyword>
<feature type="binding site" evidence="15">
    <location>
        <position position="578"/>
    </location>
    <ligand>
        <name>[4Fe-4S] cluster</name>
        <dbReference type="ChEBI" id="CHEBI:49883"/>
        <label>2</label>
    </ligand>
</feature>
<feature type="binding site" evidence="15">
    <location>
        <position position="551"/>
    </location>
    <ligand>
        <name>[4Fe-4S] cluster</name>
        <dbReference type="ChEBI" id="CHEBI:49883"/>
        <label>1</label>
    </ligand>
</feature>
<evidence type="ECO:0000256" key="15">
    <source>
        <dbReference type="PIRSR" id="PIRSR006439-50"/>
    </source>
</evidence>
<dbReference type="CDD" id="cd02008">
    <property type="entry name" value="TPP_IOR_alpha"/>
    <property type="match status" value="1"/>
</dbReference>
<evidence type="ECO:0000313" key="17">
    <source>
        <dbReference type="EMBL" id="KXI14253.1"/>
    </source>
</evidence>
<name>A0A135YXX4_9FIRM</name>
<feature type="domain" description="4Fe-4S ferredoxin-type" evidence="16">
    <location>
        <begin position="536"/>
        <end position="564"/>
    </location>
</feature>
<dbReference type="InterPro" id="IPR017721">
    <property type="entry name" value="IorA"/>
</dbReference>
<dbReference type="PATRIC" id="fig|1261.5.peg.320"/>
<evidence type="ECO:0000256" key="12">
    <source>
        <dbReference type="ARBA" id="ARBA00030514"/>
    </source>
</evidence>
<dbReference type="Proteomes" id="UP000070326">
    <property type="component" value="Unassembled WGS sequence"/>
</dbReference>
<evidence type="ECO:0000313" key="18">
    <source>
        <dbReference type="Proteomes" id="UP000070326"/>
    </source>
</evidence>
<dbReference type="eggNOG" id="COG4231">
    <property type="taxonomic scope" value="Bacteria"/>
</dbReference>
<dbReference type="SUPFAM" id="SSF52518">
    <property type="entry name" value="Thiamin diphosphate-binding fold (THDP-binding)"/>
    <property type="match status" value="2"/>
</dbReference>
<feature type="binding site" evidence="15">
    <location>
        <position position="585"/>
    </location>
    <ligand>
        <name>[4Fe-4S] cluster</name>
        <dbReference type="ChEBI" id="CHEBI:49883"/>
        <label>1</label>
    </ligand>
</feature>
<dbReference type="PROSITE" id="PS51379">
    <property type="entry name" value="4FE4S_FER_2"/>
    <property type="match status" value="2"/>
</dbReference>
<dbReference type="Gene3D" id="3.30.70.20">
    <property type="match status" value="1"/>
</dbReference>
<sequence>MKKLMTGDEAIARGVYEAGVKYAAAYPGTPSTEILENLSKVDSKEMIAEWAPNEKVALESAIGACVAGARSFAAMKHVGLNVAADPFFTASYSGVNGGLVIVSADEPGQFSSQNEQDNRNLARAAFVPMFEPADSQECKVMIKEAYKLSEIHDAPIMIRMTTRVCHSKGLVEIEDRQDVPIKEWKKEPTKYVMVPANAKVRKQHIFKRMDDLFEYSNECEFNLTEYYDKKIGIIASGDCYLYAKEVFGEDASYLKVGFSNPLPDKLFKEFASKVDKIYVIEENDPIMETHIKALGIECHGKDVFPRYGEMIPEVIRKSVYGQDVKIDQAAKEVMINRAPTFCAGCPHRGFFYTLGKRKNVMISGDIGCYTLGFGAPYNAMDMTLCMGASISMGHGASQVFKMDQNQDKKVISVIGDSTFFHTGINSLLNVVYNNSSTVTCILDNRITGMTGQQQNPGTGYTAQGSQTNEVDIESVVRAIGVKNIRRVNPNKLEEVEAAFDWALGLDEPSVIITWWPCALKVQSEEDKKNFPGSFKDKYRVDQDKCIGCKKCTKTGCPAISFKTDIKKSSIDINKCVGCSVCAQVCPVGAIGKVVQ</sequence>
<dbReference type="GO" id="GO:0046872">
    <property type="term" value="F:metal ion binding"/>
    <property type="evidence" value="ECO:0007669"/>
    <property type="project" value="UniProtKB-UniRule"/>
</dbReference>
<evidence type="ECO:0000256" key="3">
    <source>
        <dbReference type="ARBA" id="ARBA00012812"/>
    </source>
</evidence>
<dbReference type="PANTHER" id="PTHR43710:SF5">
    <property type="entry name" value="INDOLEPYRUVATE FERREDOXIN OXIDOREDUCTASE ALPHA SUBUNIT"/>
    <property type="match status" value="1"/>
</dbReference>
<dbReference type="EMBL" id="LSQZ01000011">
    <property type="protein sequence ID" value="KXI14253.1"/>
    <property type="molecule type" value="Genomic_DNA"/>
</dbReference>
<dbReference type="AlphaFoldDB" id="A0A135YXX4"/>
<keyword evidence="11 14" id="KW-0411">Iron-sulfur</keyword>
<dbReference type="InterPro" id="IPR045025">
    <property type="entry name" value="HACL1-like"/>
</dbReference>
<evidence type="ECO:0000256" key="4">
    <source>
        <dbReference type="ARBA" id="ARBA00017710"/>
    </source>
</evidence>
<feature type="binding site" evidence="15">
    <location>
        <position position="581"/>
    </location>
    <ligand>
        <name>[4Fe-4S] cluster</name>
        <dbReference type="ChEBI" id="CHEBI:49883"/>
        <label>2</label>
    </ligand>
</feature>
<evidence type="ECO:0000256" key="1">
    <source>
        <dbReference type="ARBA" id="ARBA00002995"/>
    </source>
</evidence>
<gene>
    <name evidence="17" type="ORF">HMPREF3195_00315</name>
</gene>
<feature type="domain" description="4Fe-4S ferredoxin-type" evidence="16">
    <location>
        <begin position="566"/>
        <end position="595"/>
    </location>
</feature>
<dbReference type="Pfam" id="PF01855">
    <property type="entry name" value="POR_N"/>
    <property type="match status" value="1"/>
</dbReference>
<keyword evidence="5 14" id="KW-0813">Transport</keyword>
<evidence type="ECO:0000256" key="2">
    <source>
        <dbReference type="ARBA" id="ARBA00011238"/>
    </source>
</evidence>
<dbReference type="EC" id="1.2.7.8" evidence="3 14"/>
<dbReference type="GO" id="GO:0051539">
    <property type="term" value="F:4 iron, 4 sulfur cluster binding"/>
    <property type="evidence" value="ECO:0007669"/>
    <property type="project" value="UniProtKB-UniRule"/>
</dbReference>
<dbReference type="PIRSF" id="PIRSF006439">
    <property type="entry name" value="Indolepyruvate_ferr_oxidored"/>
    <property type="match status" value="1"/>
</dbReference>
<dbReference type="Pfam" id="PF02775">
    <property type="entry name" value="TPP_enzyme_C"/>
    <property type="match status" value="1"/>
</dbReference>
<dbReference type="Pfam" id="PF14697">
    <property type="entry name" value="Fer4_21"/>
    <property type="match status" value="1"/>
</dbReference>
<keyword evidence="8 14" id="KW-0249">Electron transport</keyword>
<evidence type="ECO:0000256" key="5">
    <source>
        <dbReference type="ARBA" id="ARBA00022448"/>
    </source>
</evidence>
<dbReference type="CDD" id="cd07034">
    <property type="entry name" value="TPP_PYR_PFOR_IOR-alpha_like"/>
    <property type="match status" value="1"/>
</dbReference>
<dbReference type="InterPro" id="IPR002880">
    <property type="entry name" value="Pyrv_Fd/Flavodoxin_OxRdtase_N"/>
</dbReference>
<evidence type="ECO:0000256" key="10">
    <source>
        <dbReference type="ARBA" id="ARBA00023004"/>
    </source>
</evidence>
<evidence type="ECO:0000256" key="7">
    <source>
        <dbReference type="ARBA" id="ARBA00022723"/>
    </source>
</evidence>
<feature type="binding site" evidence="15">
    <location>
        <position position="575"/>
    </location>
    <ligand>
        <name>[4Fe-4S] cluster</name>
        <dbReference type="ChEBI" id="CHEBI:49883"/>
        <label>2</label>
    </ligand>
</feature>
<keyword evidence="6 14" id="KW-0004">4Fe-4S</keyword>
<dbReference type="InterPro" id="IPR009014">
    <property type="entry name" value="Transketo_C/PFOR_II"/>
</dbReference>
<feature type="binding site" evidence="15">
    <location>
        <position position="556"/>
    </location>
    <ligand>
        <name>[4Fe-4S] cluster</name>
        <dbReference type="ChEBI" id="CHEBI:49883"/>
        <label>2</label>
    </ligand>
</feature>
<comment type="catalytic activity">
    <reaction evidence="13 14">
        <text>indole-3-pyruvate + 2 oxidized [2Fe-2S]-[ferredoxin] + CoA = (indol-3-yl)acetyl-CoA + 2 reduced [2Fe-2S]-[ferredoxin] + CO2 + H(+)</text>
        <dbReference type="Rhea" id="RHEA:12645"/>
        <dbReference type="Rhea" id="RHEA-COMP:10000"/>
        <dbReference type="Rhea" id="RHEA-COMP:10001"/>
        <dbReference type="ChEBI" id="CHEBI:15378"/>
        <dbReference type="ChEBI" id="CHEBI:16526"/>
        <dbReference type="ChEBI" id="CHEBI:17640"/>
        <dbReference type="ChEBI" id="CHEBI:33737"/>
        <dbReference type="ChEBI" id="CHEBI:33738"/>
        <dbReference type="ChEBI" id="CHEBI:57271"/>
        <dbReference type="ChEBI" id="CHEBI:57287"/>
        <dbReference type="EC" id="1.2.7.8"/>
    </reaction>
</comment>
<evidence type="ECO:0000256" key="11">
    <source>
        <dbReference type="ARBA" id="ARBA00023014"/>
    </source>
</evidence>
<dbReference type="GO" id="GO:0030976">
    <property type="term" value="F:thiamine pyrophosphate binding"/>
    <property type="evidence" value="ECO:0007669"/>
    <property type="project" value="InterPro"/>
</dbReference>
<dbReference type="GO" id="GO:0043805">
    <property type="term" value="F:indolepyruvate ferredoxin oxidoreductase activity"/>
    <property type="evidence" value="ECO:0007669"/>
    <property type="project" value="UniProtKB-UniRule"/>
</dbReference>
<dbReference type="NCBIfam" id="TIGR03336">
    <property type="entry name" value="IOR_alpha"/>
    <property type="match status" value="1"/>
</dbReference>
<dbReference type="Gene3D" id="3.40.50.970">
    <property type="match status" value="2"/>
</dbReference>
<evidence type="ECO:0000256" key="14">
    <source>
        <dbReference type="PIRNR" id="PIRNR006439"/>
    </source>
</evidence>
<feature type="binding site" evidence="15">
    <location>
        <position position="545"/>
    </location>
    <ligand>
        <name>[4Fe-4S] cluster</name>
        <dbReference type="ChEBI" id="CHEBI:49883"/>
        <label>1</label>
    </ligand>
</feature>
<dbReference type="PANTHER" id="PTHR43710">
    <property type="entry name" value="2-HYDROXYACYL-COA LYASE"/>
    <property type="match status" value="1"/>
</dbReference>
<proteinExistence type="predicted"/>
<keyword evidence="7 14" id="KW-0479">Metal-binding</keyword>
<accession>A0A135YXX4</accession>
<evidence type="ECO:0000259" key="16">
    <source>
        <dbReference type="PROSITE" id="PS51379"/>
    </source>
</evidence>
<dbReference type="STRING" id="1261.HMPREF3195_00315"/>
<dbReference type="FunFam" id="3.40.50.970:FF:000039">
    <property type="entry name" value="Indolepyruvate oxidoreductase subunit IorA"/>
    <property type="match status" value="1"/>
</dbReference>
<dbReference type="SUPFAM" id="SSF52922">
    <property type="entry name" value="TK C-terminal domain-like"/>
    <property type="match status" value="1"/>
</dbReference>
<feature type="binding site" evidence="15">
    <location>
        <position position="548"/>
    </location>
    <ligand>
        <name>[4Fe-4S] cluster</name>
        <dbReference type="ChEBI" id="CHEBI:49883"/>
        <label>1</label>
    </ligand>
</feature>